<dbReference type="KEGG" id="asau:88173615"/>
<reference evidence="8 9" key="1">
    <citation type="submission" date="2023-10" db="EMBL/GenBank/DDBJ databases">
        <title>Draft Genome Sequence of Candida saopaulonensis from a very Premature Infant with Sepsis.</title>
        <authorList>
            <person name="Ning Y."/>
            <person name="Dai R."/>
            <person name="Xiao M."/>
            <person name="Xu Y."/>
            <person name="Yan Q."/>
            <person name="Zhang L."/>
        </authorList>
    </citation>
    <scope>NUCLEOTIDE SEQUENCE [LARGE SCALE GENOMIC DNA]</scope>
    <source>
        <strain evidence="8 9">19XY460</strain>
    </source>
</reference>
<evidence type="ECO:0000259" key="6">
    <source>
        <dbReference type="Pfam" id="PF04547"/>
    </source>
</evidence>
<dbReference type="RefSeq" id="XP_062877626.1">
    <property type="nucleotide sequence ID" value="XM_063021556.1"/>
</dbReference>
<accession>A0AAX4H9P3</accession>
<evidence type="ECO:0000313" key="8">
    <source>
        <dbReference type="EMBL" id="WPK25243.1"/>
    </source>
</evidence>
<evidence type="ECO:0000313" key="9">
    <source>
        <dbReference type="Proteomes" id="UP001338582"/>
    </source>
</evidence>
<dbReference type="InterPro" id="IPR049456">
    <property type="entry name" value="Anoctamin_N_fung"/>
</dbReference>
<evidence type="ECO:0000256" key="2">
    <source>
        <dbReference type="ARBA" id="ARBA00022692"/>
    </source>
</evidence>
<dbReference type="Pfam" id="PF04547">
    <property type="entry name" value="Anoctamin"/>
    <property type="match status" value="1"/>
</dbReference>
<feature type="transmembrane region" description="Helical" evidence="5">
    <location>
        <begin position="184"/>
        <end position="202"/>
    </location>
</feature>
<dbReference type="GeneID" id="88173615"/>
<sequence length="737" mass="83262">MSLHKLDFVFLVKANTPKKSLSTLMSALLTAGFNFQARPGSAHSTLLFVQLSAASYTELVQQDLVKCFEFGVTVKDDAPADRTQLVYHYLTGSKQVSGMGITPGRGEWAFVDAIMPVSGYLSDASLGARTQKSLASASLQTSTFRKVYGTGIAMYFEFLKHYVGYLVLLSVFGAVAYSKSKNYSMTYTFVNLVGSVVFILTWKRRERYLASVWGVQNSHKLEQHDAEVSSLNKDFELKSTYKHGKRHDGARFMKQWAFVPVALVFVTVLFAVQMLCFTVEIFTAEIYDGPLQSLLKLIPTVALAVFVPVLTIVYKMTVNKYVAWECHDNKYSQYDSFLAKTFILNFLTGYVPLLVTSFVYLPFAHLIQDYLPEIKATLTTKIPESKFMLHYLAKVKRQEDFIINQDRLNSQFFFFMVTNQVIALVLKYALPLILPRVINFVKTKVLKKEPEAPIYYSSEEDKWLDTVRKSIALPEFNLHDDFGSLALQFGYLAMFGPVWTLAPAVCLIFNVIIFKLDTWKLASGKYYRPPVPSRRDLIHPWDQAFLILAWLGSVISPVVTSFYRNGTKPPKTLGQFAFDKASINVSSSVLLMLTLFFSEHLFFGLYIIGSKASRLILTKEEELTNFLDNDLRVRKDYYSNLVQLKADVSDSSEWKSQTEQEAMQTAQAASLTGISSKGEEQANLRARKGKGDKIINVKDAEGHTTEAIIDDNQHIPMEDVKELEAKLAQNAKKSKKA</sequence>
<feature type="transmembrane region" description="Helical" evidence="5">
    <location>
        <begin position="162"/>
        <end position="178"/>
    </location>
</feature>
<evidence type="ECO:0000256" key="4">
    <source>
        <dbReference type="ARBA" id="ARBA00023136"/>
    </source>
</evidence>
<comment type="subcellular location">
    <subcellularLocation>
        <location evidence="1">Membrane</location>
        <topology evidence="1">Multi-pass membrane protein</topology>
    </subcellularLocation>
</comment>
<name>A0AAX4H9P3_9ASCO</name>
<dbReference type="EMBL" id="CP138896">
    <property type="protein sequence ID" value="WPK25243.1"/>
    <property type="molecule type" value="Genomic_DNA"/>
</dbReference>
<feature type="domain" description="Anoctamin transmembrane" evidence="6">
    <location>
        <begin position="145"/>
        <end position="608"/>
    </location>
</feature>
<dbReference type="PANTHER" id="PTHR12308">
    <property type="entry name" value="ANOCTAMIN"/>
    <property type="match status" value="1"/>
</dbReference>
<dbReference type="Proteomes" id="UP001338582">
    <property type="component" value="Chromosome 3"/>
</dbReference>
<dbReference type="GO" id="GO:0016020">
    <property type="term" value="C:membrane"/>
    <property type="evidence" value="ECO:0007669"/>
    <property type="project" value="UniProtKB-SubCell"/>
</dbReference>
<dbReference type="PANTHER" id="PTHR12308:SF73">
    <property type="entry name" value="ANOCTAMIN"/>
    <property type="match status" value="1"/>
</dbReference>
<dbReference type="InterPro" id="IPR007632">
    <property type="entry name" value="Anoctamin"/>
</dbReference>
<evidence type="ECO:0000256" key="5">
    <source>
        <dbReference type="SAM" id="Phobius"/>
    </source>
</evidence>
<feature type="transmembrane region" description="Helical" evidence="5">
    <location>
        <begin position="412"/>
        <end position="434"/>
    </location>
</feature>
<evidence type="ECO:0008006" key="10">
    <source>
        <dbReference type="Google" id="ProtNLM"/>
    </source>
</evidence>
<feature type="domain" description="Anoctamin alpha-beta plait" evidence="7">
    <location>
        <begin position="15"/>
        <end position="111"/>
    </location>
</feature>
<organism evidence="8 9">
    <name type="scientific">Australozyma saopauloensis</name>
    <dbReference type="NCBI Taxonomy" id="291208"/>
    <lineage>
        <taxon>Eukaryota</taxon>
        <taxon>Fungi</taxon>
        <taxon>Dikarya</taxon>
        <taxon>Ascomycota</taxon>
        <taxon>Saccharomycotina</taxon>
        <taxon>Pichiomycetes</taxon>
        <taxon>Metschnikowiaceae</taxon>
        <taxon>Australozyma</taxon>
    </lineage>
</organism>
<evidence type="ECO:0000256" key="3">
    <source>
        <dbReference type="ARBA" id="ARBA00022989"/>
    </source>
</evidence>
<feature type="transmembrane region" description="Helical" evidence="5">
    <location>
        <begin position="583"/>
        <end position="609"/>
    </location>
</feature>
<keyword evidence="4 5" id="KW-0472">Membrane</keyword>
<gene>
    <name evidence="8" type="ORF">PUMCH_002550</name>
</gene>
<keyword evidence="2 5" id="KW-0812">Transmembrane</keyword>
<dbReference type="AlphaFoldDB" id="A0AAX4H9P3"/>
<dbReference type="InterPro" id="IPR049452">
    <property type="entry name" value="Anoctamin_TM"/>
</dbReference>
<keyword evidence="3 5" id="KW-1133">Transmembrane helix</keyword>
<feature type="transmembrane region" description="Helical" evidence="5">
    <location>
        <begin position="294"/>
        <end position="314"/>
    </location>
</feature>
<evidence type="ECO:0000259" key="7">
    <source>
        <dbReference type="Pfam" id="PF20877"/>
    </source>
</evidence>
<dbReference type="Pfam" id="PF20877">
    <property type="entry name" value="Anoctamin_N"/>
    <property type="match status" value="1"/>
</dbReference>
<dbReference type="GO" id="GO:0005254">
    <property type="term" value="F:chloride channel activity"/>
    <property type="evidence" value="ECO:0007669"/>
    <property type="project" value="TreeGrafter"/>
</dbReference>
<feature type="transmembrane region" description="Helical" evidence="5">
    <location>
        <begin position="544"/>
        <end position="563"/>
    </location>
</feature>
<feature type="transmembrane region" description="Helical" evidence="5">
    <location>
        <begin position="256"/>
        <end position="282"/>
    </location>
</feature>
<proteinExistence type="predicted"/>
<protein>
    <recommendedName>
        <fullName evidence="10">DUF221-domain-containing protein</fullName>
    </recommendedName>
</protein>
<dbReference type="GO" id="GO:0032541">
    <property type="term" value="C:cortical endoplasmic reticulum"/>
    <property type="evidence" value="ECO:0007669"/>
    <property type="project" value="TreeGrafter"/>
</dbReference>
<evidence type="ECO:0000256" key="1">
    <source>
        <dbReference type="ARBA" id="ARBA00004141"/>
    </source>
</evidence>
<keyword evidence="9" id="KW-1185">Reference proteome</keyword>
<feature type="transmembrane region" description="Helical" evidence="5">
    <location>
        <begin position="489"/>
        <end position="513"/>
    </location>
</feature>